<sequence length="356" mass="40740">MKFSLLMLTCFALIACSTQANYNSEANYQSGKFYNPEQQPSEVGLFDAINSIYFNSSEYPLPSEPLPVKPILISNMEASTEPSMVKLGHSSVLLRLDEKYILFDPMFSERASPVSWAGPKRYTPPALSLDALPQLDAIVISHNHFDHLDEQTIKALIERTRHYYVPLGIKPLMIQWGVPAEKVTELGWWQEAQHDNTLIVATPSQHFSGRSLTDRNETLWVSWVIIHDDLRLYFSGDSGYFSGFKDIGDKYGPFDVTLMENGAYNSLWQFVHLFPKQTVQAHRDLQGHYLVPIHNTTFNLSNHAWFEPLEKMEQEARSHQVELVTPMFGEVMTLSTMNEFTQRWWKAYLPGTPSAL</sequence>
<evidence type="ECO:0000313" key="3">
    <source>
        <dbReference type="EMBL" id="XCD17095.1"/>
    </source>
</evidence>
<dbReference type="PROSITE" id="PS51257">
    <property type="entry name" value="PROKAR_LIPOPROTEIN"/>
    <property type="match status" value="1"/>
</dbReference>
<dbReference type="KEGG" id="vck:PG915_06085"/>
<dbReference type="PANTHER" id="PTHR15032:SF4">
    <property type="entry name" value="N-ACYL-PHOSPHATIDYLETHANOLAMINE-HYDROLYZING PHOSPHOLIPASE D"/>
    <property type="match status" value="1"/>
</dbReference>
<dbReference type="PANTHER" id="PTHR15032">
    <property type="entry name" value="N-ACYL-PHOSPHATIDYLETHANOLAMINE-HYDROLYZING PHOSPHOLIPASE D"/>
    <property type="match status" value="1"/>
</dbReference>
<dbReference type="InterPro" id="IPR001279">
    <property type="entry name" value="Metallo-B-lactamas"/>
</dbReference>
<accession>A0AAU8BM67</accession>
<dbReference type="InterPro" id="IPR036866">
    <property type="entry name" value="RibonucZ/Hydroxyglut_hydro"/>
</dbReference>
<dbReference type="AlphaFoldDB" id="A0AAU8BM67"/>
<dbReference type="EMBL" id="CP115920">
    <property type="protein sequence ID" value="XCD17095.1"/>
    <property type="molecule type" value="Genomic_DNA"/>
</dbReference>
<feature type="domain" description="Metallo-beta-lactamase" evidence="2">
    <location>
        <begin position="100"/>
        <end position="294"/>
    </location>
</feature>
<evidence type="ECO:0000256" key="1">
    <source>
        <dbReference type="SAM" id="SignalP"/>
    </source>
</evidence>
<dbReference type="GO" id="GO:0005737">
    <property type="term" value="C:cytoplasm"/>
    <property type="evidence" value="ECO:0007669"/>
    <property type="project" value="TreeGrafter"/>
</dbReference>
<keyword evidence="1" id="KW-0732">Signal</keyword>
<name>A0AAU8BM67_9VIBR</name>
<evidence type="ECO:0000259" key="2">
    <source>
        <dbReference type="Pfam" id="PF12706"/>
    </source>
</evidence>
<dbReference type="SUPFAM" id="SSF56281">
    <property type="entry name" value="Metallo-hydrolase/oxidoreductase"/>
    <property type="match status" value="1"/>
</dbReference>
<proteinExistence type="predicted"/>
<dbReference type="RefSeq" id="WP_353498311.1">
    <property type="nucleotide sequence ID" value="NZ_CP115920.1"/>
</dbReference>
<protein>
    <submittedName>
        <fullName evidence="3">MBL fold metallo-hydrolase</fullName>
    </submittedName>
</protein>
<dbReference type="Gene3D" id="3.60.15.10">
    <property type="entry name" value="Ribonuclease Z/Hydroxyacylglutathione hydrolase-like"/>
    <property type="match status" value="1"/>
</dbReference>
<dbReference type="Pfam" id="PF12706">
    <property type="entry name" value="Lactamase_B_2"/>
    <property type="match status" value="1"/>
</dbReference>
<organism evidence="3">
    <name type="scientific">Vibrio chaetopteri</name>
    <dbReference type="NCBI Taxonomy" id="3016528"/>
    <lineage>
        <taxon>Bacteria</taxon>
        <taxon>Pseudomonadati</taxon>
        <taxon>Pseudomonadota</taxon>
        <taxon>Gammaproteobacteria</taxon>
        <taxon>Vibrionales</taxon>
        <taxon>Vibrionaceae</taxon>
        <taxon>Vibrio</taxon>
    </lineage>
</organism>
<feature type="chain" id="PRO_5043616579" evidence="1">
    <location>
        <begin position="21"/>
        <end position="356"/>
    </location>
</feature>
<reference evidence="3" key="1">
    <citation type="submission" date="2023-01" db="EMBL/GenBank/DDBJ databases">
        <title>Vibrio sp. CB1-14 genome sequencing.</title>
        <authorList>
            <person name="Otstavnykh N."/>
            <person name="Isaeva M."/>
            <person name="Meleshko D."/>
        </authorList>
    </citation>
    <scope>NUCLEOTIDE SEQUENCE</scope>
    <source>
        <strain evidence="3">CB1-14</strain>
    </source>
</reference>
<feature type="signal peptide" evidence="1">
    <location>
        <begin position="1"/>
        <end position="20"/>
    </location>
</feature>
<gene>
    <name evidence="3" type="ORF">PG915_06085</name>
</gene>